<comment type="caution">
    <text evidence="1">The sequence shown here is derived from an EMBL/GenBank/DDBJ whole genome shotgun (WGS) entry which is preliminary data.</text>
</comment>
<reference evidence="1 2" key="1">
    <citation type="submission" date="2015-08" db="EMBL/GenBank/DDBJ databases">
        <title>Next Generation Sequencing and Analysis of the Genome of Puccinia sorghi L Schw, the Causal Agent of Maize Common Rust.</title>
        <authorList>
            <person name="Rochi L."/>
            <person name="Burguener G."/>
            <person name="Darino M."/>
            <person name="Turjanski A."/>
            <person name="Kreff E."/>
            <person name="Dieguez M.J."/>
            <person name="Sacco F."/>
        </authorList>
    </citation>
    <scope>NUCLEOTIDE SEQUENCE [LARGE SCALE GENOMIC DNA]</scope>
    <source>
        <strain evidence="1 2">RO10H11247</strain>
    </source>
</reference>
<name>A0A0L6UUH1_9BASI</name>
<evidence type="ECO:0000313" key="1">
    <source>
        <dbReference type="EMBL" id="KNZ52191.1"/>
    </source>
</evidence>
<organism evidence="1 2">
    <name type="scientific">Puccinia sorghi</name>
    <dbReference type="NCBI Taxonomy" id="27349"/>
    <lineage>
        <taxon>Eukaryota</taxon>
        <taxon>Fungi</taxon>
        <taxon>Dikarya</taxon>
        <taxon>Basidiomycota</taxon>
        <taxon>Pucciniomycotina</taxon>
        <taxon>Pucciniomycetes</taxon>
        <taxon>Pucciniales</taxon>
        <taxon>Pucciniaceae</taxon>
        <taxon>Puccinia</taxon>
    </lineage>
</organism>
<accession>A0A0L6UUH1</accession>
<dbReference type="AlphaFoldDB" id="A0A0L6UUH1"/>
<proteinExistence type="predicted"/>
<keyword evidence="2" id="KW-1185">Reference proteome</keyword>
<feature type="non-terminal residue" evidence="1">
    <location>
        <position position="1"/>
    </location>
</feature>
<dbReference type="OrthoDB" id="2505365at2759"/>
<gene>
    <name evidence="1" type="ORF">VP01_3655g4</name>
</gene>
<dbReference type="Proteomes" id="UP000037035">
    <property type="component" value="Unassembled WGS sequence"/>
</dbReference>
<dbReference type="VEuPathDB" id="FungiDB:VP01_3655g4"/>
<sequence>EAIHPVFHVSLLEPAKGLYPGKTHPPPEPVNISGKQVASSMQGYAKENYNIFYVYETWDPMDVPSTITVLRVN</sequence>
<evidence type="ECO:0000313" key="2">
    <source>
        <dbReference type="Proteomes" id="UP000037035"/>
    </source>
</evidence>
<protein>
    <submittedName>
        <fullName evidence="1">Uncharacterized protein</fullName>
    </submittedName>
</protein>
<dbReference type="EMBL" id="LAVV01008674">
    <property type="protein sequence ID" value="KNZ52191.1"/>
    <property type="molecule type" value="Genomic_DNA"/>
</dbReference>